<gene>
    <name evidence="1" type="ORF">PTTW11_07277</name>
</gene>
<sequence>MSTTTDLDSNQWYRMSTADSPTDYFSYEFIRSIPSDENQHGMEWQLLRFSSTVWAIRCHLGGADVYLGAVVDSSDDMWLVMVHNETADASVYWEIISWGDGSWALRSDPKPEEHSFYKRQKHMTTAAVRTTTPEPTVPANVRWSFESVSPINDAAFFSIYLPGSSMTISDSSVLGPATTDVTSSSSVTSYPTSPDYTAPPRIYHTYSPGLSNVIKAVIGAGVGVAILIGLVLL</sequence>
<dbReference type="EMBL" id="HG992982">
    <property type="protein sequence ID" value="CAE7188190.1"/>
    <property type="molecule type" value="Genomic_DNA"/>
</dbReference>
<accession>A0A6S6W6T5</accession>
<proteinExistence type="predicted"/>
<dbReference type="AlphaFoldDB" id="A0A6S6W6T5"/>
<evidence type="ECO:0000313" key="1">
    <source>
        <dbReference type="EMBL" id="CAE7188190.1"/>
    </source>
</evidence>
<evidence type="ECO:0000313" key="2">
    <source>
        <dbReference type="Proteomes" id="UP000472372"/>
    </source>
</evidence>
<name>A0A6S6W6T5_9PLEO</name>
<protein>
    <submittedName>
        <fullName evidence="1">Uncharacterized protein</fullName>
    </submittedName>
</protein>
<organism evidence="1 2">
    <name type="scientific">Pyrenophora teres f. teres</name>
    <dbReference type="NCBI Taxonomy" id="97479"/>
    <lineage>
        <taxon>Eukaryota</taxon>
        <taxon>Fungi</taxon>
        <taxon>Dikarya</taxon>
        <taxon>Ascomycota</taxon>
        <taxon>Pezizomycotina</taxon>
        <taxon>Dothideomycetes</taxon>
        <taxon>Pleosporomycetidae</taxon>
        <taxon>Pleosporales</taxon>
        <taxon>Pleosporineae</taxon>
        <taxon>Pleosporaceae</taxon>
        <taxon>Pyrenophora</taxon>
    </lineage>
</organism>
<reference evidence="1" key="1">
    <citation type="submission" date="2021-02" db="EMBL/GenBank/DDBJ databases">
        <authorList>
            <person name="Syme A R."/>
            <person name="Syme A R."/>
            <person name="Moolhuijzen P."/>
        </authorList>
    </citation>
    <scope>NUCLEOTIDE SEQUENCE</scope>
    <source>
        <strain evidence="1">W1-1</strain>
    </source>
</reference>
<dbReference type="Proteomes" id="UP000472372">
    <property type="component" value="Chromosome 6"/>
</dbReference>